<accession>F8F876</accession>
<dbReference type="KEGG" id="pms:KNP414_02500"/>
<dbReference type="HOGENOM" id="CLU_2539382_0_0_9"/>
<dbReference type="EMBL" id="CP002869">
    <property type="protein sequence ID" value="AEI41061.1"/>
    <property type="molecule type" value="Genomic_DNA"/>
</dbReference>
<dbReference type="PATRIC" id="fig|1036673.3.peg.2263"/>
<evidence type="ECO:0000313" key="2">
    <source>
        <dbReference type="Proteomes" id="UP000006620"/>
    </source>
</evidence>
<proteinExistence type="predicted"/>
<protein>
    <submittedName>
        <fullName evidence="1">Uncharacterized protein</fullName>
    </submittedName>
</protein>
<dbReference type="RefSeq" id="WP_013916222.1">
    <property type="nucleotide sequence ID" value="NC_015690.1"/>
</dbReference>
<reference evidence="2" key="1">
    <citation type="submission" date="2011-06" db="EMBL/GenBank/DDBJ databases">
        <title>Complete genome sequence of Paenibacillus mucilaginosus KNP414.</title>
        <authorList>
            <person name="Wang J."/>
            <person name="Hu S."/>
            <person name="Hu X."/>
            <person name="Zhang B."/>
            <person name="Dong D."/>
            <person name="Zhang S."/>
            <person name="Zhao K."/>
            <person name="Wu D."/>
        </authorList>
    </citation>
    <scope>NUCLEOTIDE SEQUENCE [LARGE SCALE GENOMIC DNA]</scope>
    <source>
        <strain evidence="2">KNP414</strain>
    </source>
</reference>
<name>F8F876_PAEMK</name>
<dbReference type="Proteomes" id="UP000006620">
    <property type="component" value="Chromosome"/>
</dbReference>
<gene>
    <name evidence="1" type="ordered locus">KNP414_02500</name>
</gene>
<reference evidence="1 2" key="2">
    <citation type="journal article" date="2013" name="Genome Announc.">
        <title>Genome Sequence of Growth-Improving Paenibacillus mucilaginosus Strain KNP414.</title>
        <authorList>
            <person name="Lu J.J."/>
            <person name="Wang J.F."/>
            <person name="Hu X.F."/>
        </authorList>
    </citation>
    <scope>NUCLEOTIDE SEQUENCE [LARGE SCALE GENOMIC DNA]</scope>
    <source>
        <strain evidence="1 2">KNP414</strain>
    </source>
</reference>
<organism evidence="1 2">
    <name type="scientific">Paenibacillus mucilaginosus (strain KNP414)</name>
    <dbReference type="NCBI Taxonomy" id="1036673"/>
    <lineage>
        <taxon>Bacteria</taxon>
        <taxon>Bacillati</taxon>
        <taxon>Bacillota</taxon>
        <taxon>Bacilli</taxon>
        <taxon>Bacillales</taxon>
        <taxon>Paenibacillaceae</taxon>
        <taxon>Paenibacillus</taxon>
    </lineage>
</organism>
<evidence type="ECO:0000313" key="1">
    <source>
        <dbReference type="EMBL" id="AEI41061.1"/>
    </source>
</evidence>
<dbReference type="AlphaFoldDB" id="F8F876"/>
<sequence length="83" mass="9756">MKFADFMLTPEFSRFNNVEAPADRPKSQMDEWDKERLLDTLSKLNRELLRRDTYGTQDSPFDESNAQLHVISYALLTILKSKM</sequence>